<proteinExistence type="predicted"/>
<organism evidence="1">
    <name type="scientific">Rhizophora mucronata</name>
    <name type="common">Asiatic mangrove</name>
    <dbReference type="NCBI Taxonomy" id="61149"/>
    <lineage>
        <taxon>Eukaryota</taxon>
        <taxon>Viridiplantae</taxon>
        <taxon>Streptophyta</taxon>
        <taxon>Embryophyta</taxon>
        <taxon>Tracheophyta</taxon>
        <taxon>Spermatophyta</taxon>
        <taxon>Magnoliopsida</taxon>
        <taxon>eudicotyledons</taxon>
        <taxon>Gunneridae</taxon>
        <taxon>Pentapetalae</taxon>
        <taxon>rosids</taxon>
        <taxon>fabids</taxon>
        <taxon>Malpighiales</taxon>
        <taxon>Rhizophoraceae</taxon>
        <taxon>Rhizophora</taxon>
    </lineage>
</organism>
<evidence type="ECO:0000313" key="1">
    <source>
        <dbReference type="EMBL" id="MBX40883.1"/>
    </source>
</evidence>
<name>A0A2P2NEK0_RHIMU</name>
<reference evidence="1" key="1">
    <citation type="submission" date="2018-02" db="EMBL/GenBank/DDBJ databases">
        <title>Rhizophora mucronata_Transcriptome.</title>
        <authorList>
            <person name="Meera S.P."/>
            <person name="Sreeshan A."/>
            <person name="Augustine A."/>
        </authorList>
    </citation>
    <scope>NUCLEOTIDE SEQUENCE</scope>
    <source>
        <tissue evidence="1">Leaf</tissue>
    </source>
</reference>
<dbReference type="AlphaFoldDB" id="A0A2P2NEK0"/>
<protein>
    <submittedName>
        <fullName evidence="1">Uncharacterized protein</fullName>
    </submittedName>
</protein>
<accession>A0A2P2NEK0</accession>
<dbReference type="EMBL" id="GGEC01060399">
    <property type="protein sequence ID" value="MBX40883.1"/>
    <property type="molecule type" value="Transcribed_RNA"/>
</dbReference>
<sequence>MHLCNFCLLHYCYYSNLFD</sequence>